<evidence type="ECO:0000256" key="5">
    <source>
        <dbReference type="ARBA" id="ARBA00014944"/>
    </source>
</evidence>
<comment type="similarity">
    <text evidence="3">Belongs to the CDP-alcohol phosphatidyltransferase class-I family.</text>
</comment>
<evidence type="ECO:0000256" key="4">
    <source>
        <dbReference type="ARBA" id="ARBA00013170"/>
    </source>
</evidence>
<keyword evidence="11" id="KW-0594">Phospholipid biosynthesis</keyword>
<keyword evidence="6" id="KW-0444">Lipid biosynthesis</keyword>
<organism evidence="15 16">
    <name type="scientific">endosymbiont of Escarpia spicata</name>
    <dbReference type="NCBI Taxonomy" id="2200908"/>
    <lineage>
        <taxon>Bacteria</taxon>
        <taxon>Pseudomonadati</taxon>
        <taxon>Pseudomonadota</taxon>
        <taxon>Gammaproteobacteria</taxon>
        <taxon>sulfur-oxidizing symbionts</taxon>
    </lineage>
</organism>
<keyword evidence="9" id="KW-0443">Lipid metabolism</keyword>
<evidence type="ECO:0000256" key="2">
    <source>
        <dbReference type="ARBA" id="ARBA00005042"/>
    </source>
</evidence>
<proteinExistence type="inferred from homology"/>
<dbReference type="InterPro" id="IPR050324">
    <property type="entry name" value="CDP-alcohol_PTase-I"/>
</dbReference>
<comment type="pathway">
    <text evidence="2">Phospholipid metabolism; phosphatidylglycerol biosynthesis; phosphatidylglycerol from CDP-diacylglycerol: step 1/2.</text>
</comment>
<dbReference type="PANTHER" id="PTHR14269">
    <property type="entry name" value="CDP-DIACYLGLYCEROL--GLYCEROL-3-PHOSPHATE 3-PHOSPHATIDYLTRANSFERASE-RELATED"/>
    <property type="match status" value="1"/>
</dbReference>
<keyword evidence="10 14" id="KW-0472">Membrane</keyword>
<keyword evidence="12" id="KW-1208">Phospholipid metabolism</keyword>
<evidence type="ECO:0000256" key="12">
    <source>
        <dbReference type="ARBA" id="ARBA00023264"/>
    </source>
</evidence>
<dbReference type="EC" id="2.7.8.5" evidence="4"/>
<evidence type="ECO:0000256" key="10">
    <source>
        <dbReference type="ARBA" id="ARBA00023136"/>
    </source>
</evidence>
<feature type="transmembrane region" description="Helical" evidence="14">
    <location>
        <begin position="148"/>
        <end position="173"/>
    </location>
</feature>
<evidence type="ECO:0000256" key="9">
    <source>
        <dbReference type="ARBA" id="ARBA00023098"/>
    </source>
</evidence>
<feature type="transmembrane region" description="Helical" evidence="14">
    <location>
        <begin position="125"/>
        <end position="142"/>
    </location>
</feature>
<gene>
    <name evidence="15" type="ORF">DIZ78_06450</name>
</gene>
<reference evidence="15 16" key="1">
    <citation type="journal article" date="2018" name="ISME J.">
        <title>Endosymbiont genomes yield clues of tubeworm success.</title>
        <authorList>
            <person name="Li Y."/>
            <person name="Liles M.R."/>
            <person name="Halanych K.M."/>
        </authorList>
    </citation>
    <scope>NUCLEOTIDE SEQUENCE [LARGE SCALE GENOMIC DNA]</scope>
    <source>
        <strain evidence="15">A1462</strain>
    </source>
</reference>
<dbReference type="InterPro" id="IPR000462">
    <property type="entry name" value="CDP-OH_P_trans"/>
</dbReference>
<keyword evidence="8 14" id="KW-1133">Transmembrane helix</keyword>
<dbReference type="InterPro" id="IPR004570">
    <property type="entry name" value="Phosphatidylglycerol_P_synth"/>
</dbReference>
<feature type="transmembrane region" description="Helical" evidence="14">
    <location>
        <begin position="71"/>
        <end position="96"/>
    </location>
</feature>
<dbReference type="Proteomes" id="UP000254771">
    <property type="component" value="Unassembled WGS sequence"/>
</dbReference>
<dbReference type="PANTHER" id="PTHR14269:SF11">
    <property type="entry name" value="CDP-DIACYLGLYCEROL--GLYCEROL-3-PHOSPHATE 3-PHOSPHATIDYLTRANSFERASE"/>
    <property type="match status" value="1"/>
</dbReference>
<protein>
    <recommendedName>
        <fullName evidence="5">CDP-diacylglycerol--glycerol-3-phosphate 3-phosphatidyltransferase</fullName>
        <ecNumber evidence="4">2.7.8.5</ecNumber>
    </recommendedName>
</protein>
<evidence type="ECO:0000256" key="6">
    <source>
        <dbReference type="ARBA" id="ARBA00022516"/>
    </source>
</evidence>
<dbReference type="EMBL" id="QFXE01000007">
    <property type="protein sequence ID" value="RDH87122.1"/>
    <property type="molecule type" value="Genomic_DNA"/>
</dbReference>
<dbReference type="GO" id="GO:0016020">
    <property type="term" value="C:membrane"/>
    <property type="evidence" value="ECO:0007669"/>
    <property type="project" value="UniProtKB-SubCell"/>
</dbReference>
<dbReference type="Pfam" id="PF01066">
    <property type="entry name" value="CDP-OH_P_transf"/>
    <property type="match status" value="1"/>
</dbReference>
<dbReference type="InterPro" id="IPR043130">
    <property type="entry name" value="CDP-OH_PTrfase_TM_dom"/>
</dbReference>
<evidence type="ECO:0000256" key="13">
    <source>
        <dbReference type="ARBA" id="ARBA00048586"/>
    </source>
</evidence>
<dbReference type="GO" id="GO:0008444">
    <property type="term" value="F:CDP-diacylglycerol-glycerol-3-phosphate 3-phosphatidyltransferase activity"/>
    <property type="evidence" value="ECO:0007669"/>
    <property type="project" value="UniProtKB-EC"/>
</dbReference>
<dbReference type="GO" id="GO:0046474">
    <property type="term" value="P:glycerophospholipid biosynthetic process"/>
    <property type="evidence" value="ECO:0007669"/>
    <property type="project" value="TreeGrafter"/>
</dbReference>
<dbReference type="AlphaFoldDB" id="A0A370DQA1"/>
<comment type="catalytic activity">
    <reaction evidence="13">
        <text>a CDP-1,2-diacyl-sn-glycerol + sn-glycerol 3-phosphate = a 1,2-diacyl-sn-glycero-3-phospho-(1'-sn-glycero-3'-phosphate) + CMP + H(+)</text>
        <dbReference type="Rhea" id="RHEA:12593"/>
        <dbReference type="ChEBI" id="CHEBI:15378"/>
        <dbReference type="ChEBI" id="CHEBI:57597"/>
        <dbReference type="ChEBI" id="CHEBI:58332"/>
        <dbReference type="ChEBI" id="CHEBI:60110"/>
        <dbReference type="ChEBI" id="CHEBI:60377"/>
        <dbReference type="EC" id="2.7.8.5"/>
    </reaction>
</comment>
<evidence type="ECO:0000256" key="11">
    <source>
        <dbReference type="ARBA" id="ARBA00023209"/>
    </source>
</evidence>
<feature type="transmembrane region" description="Helical" evidence="14">
    <location>
        <begin position="33"/>
        <end position="51"/>
    </location>
</feature>
<feature type="transmembrane region" description="Helical" evidence="14">
    <location>
        <begin position="6"/>
        <end position="26"/>
    </location>
</feature>
<evidence type="ECO:0000256" key="3">
    <source>
        <dbReference type="ARBA" id="ARBA00010441"/>
    </source>
</evidence>
<accession>A0A370DQA1</accession>
<keyword evidence="7 14" id="KW-0812">Transmembrane</keyword>
<evidence type="ECO:0000256" key="1">
    <source>
        <dbReference type="ARBA" id="ARBA00004141"/>
    </source>
</evidence>
<evidence type="ECO:0000313" key="15">
    <source>
        <dbReference type="EMBL" id="RDH87122.1"/>
    </source>
</evidence>
<comment type="subcellular location">
    <subcellularLocation>
        <location evidence="1">Membrane</location>
        <topology evidence="1">Multi-pass membrane protein</topology>
    </subcellularLocation>
</comment>
<keyword evidence="16" id="KW-1185">Reference proteome</keyword>
<comment type="caution">
    <text evidence="15">The sequence shown here is derived from an EMBL/GenBank/DDBJ whole genome shotgun (WGS) entry which is preliminary data.</text>
</comment>
<evidence type="ECO:0000256" key="7">
    <source>
        <dbReference type="ARBA" id="ARBA00022692"/>
    </source>
</evidence>
<dbReference type="PIRSF" id="PIRSF000847">
    <property type="entry name" value="Phos_ph_gly_syn"/>
    <property type="match status" value="1"/>
</dbReference>
<evidence type="ECO:0000256" key="8">
    <source>
        <dbReference type="ARBA" id="ARBA00022989"/>
    </source>
</evidence>
<dbReference type="Gene3D" id="1.20.120.1760">
    <property type="match status" value="1"/>
</dbReference>
<evidence type="ECO:0000313" key="16">
    <source>
        <dbReference type="Proteomes" id="UP000254771"/>
    </source>
</evidence>
<sequence>MQPRDIPNLISFLRILLSVPVVWLLFEREFSAALMLFAIAGISDGLDGFLAKHYGWESRLGGMLDPLADKALLMSSFLVLGALGLVPVWLVILVIFRDLLIIGGALYYHFSVEELQADPSLISKLNTLLQILLVILVVTNAGPYPLPAVLISALVWSTLATTVASGVGYVWVWSRKAKEKGLRS</sequence>
<name>A0A370DQA1_9GAMM</name>
<evidence type="ECO:0000256" key="14">
    <source>
        <dbReference type="SAM" id="Phobius"/>
    </source>
</evidence>